<keyword evidence="1" id="KW-0472">Membrane</keyword>
<keyword evidence="1" id="KW-1133">Transmembrane helix</keyword>
<keyword evidence="1" id="KW-0812">Transmembrane</keyword>
<name>C5KDR3_PERM5</name>
<sequence length="123" mass="14263">MHNNSVLRERSFQGLLTKWLLVMPVRMVLPAMIIYTAAKGERRYENAFAMNDLLPITGTFAVHLVPRDLNITREKRMAKLKRSLRGLRQIHIHAAVNADHIDVYEDDAMREILLRVYDSAPDH</sequence>
<dbReference type="RefSeq" id="XP_002785570.1">
    <property type="nucleotide sequence ID" value="XM_002785524.1"/>
</dbReference>
<dbReference type="InParanoid" id="C5KDR3"/>
<dbReference type="GeneID" id="9062420"/>
<dbReference type="EMBL" id="GG672124">
    <property type="protein sequence ID" value="EER17366.1"/>
    <property type="molecule type" value="Genomic_DNA"/>
</dbReference>
<evidence type="ECO:0000313" key="3">
    <source>
        <dbReference type="Proteomes" id="UP000007800"/>
    </source>
</evidence>
<evidence type="ECO:0000256" key="1">
    <source>
        <dbReference type="SAM" id="Phobius"/>
    </source>
</evidence>
<gene>
    <name evidence="2" type="ORF">Pmar_PMAR022311</name>
</gene>
<protein>
    <submittedName>
        <fullName evidence="2">Uncharacterized protein</fullName>
    </submittedName>
</protein>
<accession>C5KDR3</accession>
<dbReference type="OrthoDB" id="10552608at2759"/>
<dbReference type="AlphaFoldDB" id="C5KDR3"/>
<proteinExistence type="predicted"/>
<organism evidence="3">
    <name type="scientific">Perkinsus marinus (strain ATCC 50983 / TXsc)</name>
    <dbReference type="NCBI Taxonomy" id="423536"/>
    <lineage>
        <taxon>Eukaryota</taxon>
        <taxon>Sar</taxon>
        <taxon>Alveolata</taxon>
        <taxon>Perkinsozoa</taxon>
        <taxon>Perkinsea</taxon>
        <taxon>Perkinsida</taxon>
        <taxon>Perkinsidae</taxon>
        <taxon>Perkinsus</taxon>
    </lineage>
</organism>
<evidence type="ECO:0000313" key="2">
    <source>
        <dbReference type="EMBL" id="EER17366.1"/>
    </source>
</evidence>
<keyword evidence="3" id="KW-1185">Reference proteome</keyword>
<feature type="transmembrane region" description="Helical" evidence="1">
    <location>
        <begin position="20"/>
        <end position="38"/>
    </location>
</feature>
<dbReference type="Proteomes" id="UP000007800">
    <property type="component" value="Unassembled WGS sequence"/>
</dbReference>
<reference evidence="2 3" key="1">
    <citation type="submission" date="2008-07" db="EMBL/GenBank/DDBJ databases">
        <authorList>
            <person name="El-Sayed N."/>
            <person name="Caler E."/>
            <person name="Inman J."/>
            <person name="Amedeo P."/>
            <person name="Hass B."/>
            <person name="Wortman J."/>
        </authorList>
    </citation>
    <scope>NUCLEOTIDE SEQUENCE [LARGE SCALE GENOMIC DNA]</scope>
    <source>
        <strain evidence="3">ATCC 50983 / TXsc</strain>
    </source>
</reference>